<dbReference type="InterPro" id="IPR009447">
    <property type="entry name" value="PIGW/GWT1"/>
</dbReference>
<comment type="subcellular location">
    <subcellularLocation>
        <location evidence="1">Membrane</location>
        <topology evidence="1">Multi-pass membrane protein</topology>
    </subcellularLocation>
</comment>
<keyword evidence="2 5" id="KW-0812">Transmembrane</keyword>
<feature type="transmembrane region" description="Helical" evidence="5">
    <location>
        <begin position="458"/>
        <end position="477"/>
    </location>
</feature>
<dbReference type="AlphaFoldDB" id="A0A6A3L4M9"/>
<dbReference type="GO" id="GO:0072659">
    <property type="term" value="P:protein localization to plasma membrane"/>
    <property type="evidence" value="ECO:0007669"/>
    <property type="project" value="TreeGrafter"/>
</dbReference>
<evidence type="ECO:0000256" key="4">
    <source>
        <dbReference type="ARBA" id="ARBA00023136"/>
    </source>
</evidence>
<keyword evidence="4 5" id="KW-0472">Membrane</keyword>
<feature type="transmembrane region" description="Helical" evidence="5">
    <location>
        <begin position="321"/>
        <end position="346"/>
    </location>
</feature>
<dbReference type="EMBL" id="QXFW01000367">
    <property type="protein sequence ID" value="KAE9014571.1"/>
    <property type="molecule type" value="Genomic_DNA"/>
</dbReference>
<dbReference type="Proteomes" id="UP000460718">
    <property type="component" value="Unassembled WGS sequence"/>
</dbReference>
<proteinExistence type="predicted"/>
<dbReference type="GO" id="GO:0005783">
    <property type="term" value="C:endoplasmic reticulum"/>
    <property type="evidence" value="ECO:0007669"/>
    <property type="project" value="TreeGrafter"/>
</dbReference>
<evidence type="ECO:0000256" key="5">
    <source>
        <dbReference type="SAM" id="Phobius"/>
    </source>
</evidence>
<feature type="transmembrane region" description="Helical" evidence="5">
    <location>
        <begin position="66"/>
        <end position="88"/>
    </location>
</feature>
<organism evidence="6 7">
    <name type="scientific">Phytophthora fragariae</name>
    <dbReference type="NCBI Taxonomy" id="53985"/>
    <lineage>
        <taxon>Eukaryota</taxon>
        <taxon>Sar</taxon>
        <taxon>Stramenopiles</taxon>
        <taxon>Oomycota</taxon>
        <taxon>Peronosporomycetes</taxon>
        <taxon>Peronosporales</taxon>
        <taxon>Peronosporaceae</taxon>
        <taxon>Phytophthora</taxon>
    </lineage>
</organism>
<dbReference type="GO" id="GO:0016020">
    <property type="term" value="C:membrane"/>
    <property type="evidence" value="ECO:0007669"/>
    <property type="project" value="UniProtKB-SubCell"/>
</dbReference>
<dbReference type="GO" id="GO:0032216">
    <property type="term" value="F:glucosaminyl-phosphatidylinositol O-acyltransferase activity"/>
    <property type="evidence" value="ECO:0007669"/>
    <property type="project" value="TreeGrafter"/>
</dbReference>
<feature type="transmembrane region" description="Helical" evidence="5">
    <location>
        <begin position="134"/>
        <end position="155"/>
    </location>
</feature>
<gene>
    <name evidence="6" type="ORF">PF011_g7983</name>
</gene>
<name>A0A6A3L4M9_9STRA</name>
<evidence type="ECO:0000313" key="7">
    <source>
        <dbReference type="Proteomes" id="UP000460718"/>
    </source>
</evidence>
<feature type="transmembrane region" description="Helical" evidence="5">
    <location>
        <begin position="432"/>
        <end position="452"/>
    </location>
</feature>
<dbReference type="Pfam" id="PF06423">
    <property type="entry name" value="GWT1"/>
    <property type="match status" value="1"/>
</dbReference>
<feature type="transmembrane region" description="Helical" evidence="5">
    <location>
        <begin position="393"/>
        <end position="411"/>
    </location>
</feature>
<sequence>MLIIAMMDEDYKLAKEAFVAGLQGTSAREVFLVFAIAPGSLWLYSELMLLLEVVGIRKLGAGNLNLMATILLEFAVTVVPTMIGFSFAQYAVPLLVMVYSLAAMLSALSWFHAKEFIHKHCRKEKMNQLLEKELPFLTNFRAQIMISTCFAILAVDFTVFPRRFAKTENYGFSVMDIGVGAFIVSSAIVSAPARQARPSVGTKRSHSDHEPAQSFIQKLYSFLRPIALVLVFGIARFLTVKGVNYQEHVSEYGVHWNFFFTLAGVYLVYSLLRAFGKWASGPAVAILIASGYQVYLSQFGGEEYILDAPRDTLMSQNREGILSLAGYTSLYLLSVYAGECIFGYMASNAAKLHRNMRWLTITLFIVAALLWATTFLSVRLVARPSRRMLNLSYLLWVMAQSITLLALYCAIQTVCMLPRVPLLFQGINHNQLFVFIVANLMTGAVNLSMHTINTSAAVASAVLLLYMLAVCMLASVLQHAHIRVKL</sequence>
<feature type="transmembrane region" description="Helical" evidence="5">
    <location>
        <begin position="358"/>
        <end position="381"/>
    </location>
</feature>
<dbReference type="PANTHER" id="PTHR20661:SF0">
    <property type="entry name" value="PHOSPHATIDYLINOSITOL-GLYCAN BIOSYNTHESIS CLASS W PROTEIN"/>
    <property type="match status" value="1"/>
</dbReference>
<feature type="transmembrane region" description="Helical" evidence="5">
    <location>
        <begin position="222"/>
        <end position="240"/>
    </location>
</feature>
<dbReference type="PIRSF" id="PIRSF017321">
    <property type="entry name" value="GWT1"/>
    <property type="match status" value="1"/>
</dbReference>
<evidence type="ECO:0000256" key="3">
    <source>
        <dbReference type="ARBA" id="ARBA00022989"/>
    </source>
</evidence>
<feature type="transmembrane region" description="Helical" evidence="5">
    <location>
        <begin position="94"/>
        <end position="113"/>
    </location>
</feature>
<reference evidence="6 7" key="1">
    <citation type="submission" date="2018-09" db="EMBL/GenBank/DDBJ databases">
        <title>Genomic investigation of the strawberry pathogen Phytophthora fragariae indicates pathogenicity is determined by transcriptional variation in three key races.</title>
        <authorList>
            <person name="Adams T.M."/>
            <person name="Armitage A.D."/>
            <person name="Sobczyk M.K."/>
            <person name="Bates H.J."/>
            <person name="Dunwell J.M."/>
            <person name="Nellist C.F."/>
            <person name="Harrison R.J."/>
        </authorList>
    </citation>
    <scope>NUCLEOTIDE SEQUENCE [LARGE SCALE GENOMIC DNA]</scope>
    <source>
        <strain evidence="6 7">SCRP245</strain>
    </source>
</reference>
<keyword evidence="3 5" id="KW-1133">Transmembrane helix</keyword>
<evidence type="ECO:0008006" key="8">
    <source>
        <dbReference type="Google" id="ProtNLM"/>
    </source>
</evidence>
<accession>A0A6A3L4M9</accession>
<feature type="transmembrane region" description="Helical" evidence="5">
    <location>
        <begin position="30"/>
        <end position="54"/>
    </location>
</feature>
<evidence type="ECO:0000256" key="1">
    <source>
        <dbReference type="ARBA" id="ARBA00004141"/>
    </source>
</evidence>
<feature type="transmembrane region" description="Helical" evidence="5">
    <location>
        <begin position="170"/>
        <end position="189"/>
    </location>
</feature>
<dbReference type="PANTHER" id="PTHR20661">
    <property type="entry name" value="PHOSPHATIDYLINOSITOL-GLYCAN BIOSYNTHESIS CLASS W PROTEIN"/>
    <property type="match status" value="1"/>
</dbReference>
<protein>
    <recommendedName>
        <fullName evidence="8">GPI-anchored wall transfer protein 1</fullName>
    </recommendedName>
</protein>
<evidence type="ECO:0000313" key="6">
    <source>
        <dbReference type="EMBL" id="KAE9014571.1"/>
    </source>
</evidence>
<dbReference type="GO" id="GO:0006506">
    <property type="term" value="P:GPI anchor biosynthetic process"/>
    <property type="evidence" value="ECO:0007669"/>
    <property type="project" value="InterPro"/>
</dbReference>
<evidence type="ECO:0000256" key="2">
    <source>
        <dbReference type="ARBA" id="ARBA00022692"/>
    </source>
</evidence>
<comment type="caution">
    <text evidence="6">The sequence shown here is derived from an EMBL/GenBank/DDBJ whole genome shotgun (WGS) entry which is preliminary data.</text>
</comment>
<feature type="transmembrane region" description="Helical" evidence="5">
    <location>
        <begin position="252"/>
        <end position="272"/>
    </location>
</feature>